<keyword evidence="1" id="KW-0812">Transmembrane</keyword>
<organism evidence="2">
    <name type="scientific">freshwater metagenome</name>
    <dbReference type="NCBI Taxonomy" id="449393"/>
    <lineage>
        <taxon>unclassified sequences</taxon>
        <taxon>metagenomes</taxon>
        <taxon>ecological metagenomes</taxon>
    </lineage>
</organism>
<keyword evidence="1" id="KW-0472">Membrane</keyword>
<feature type="transmembrane region" description="Helical" evidence="1">
    <location>
        <begin position="141"/>
        <end position="161"/>
    </location>
</feature>
<gene>
    <name evidence="2" type="ORF">UFOPK2975_00739</name>
</gene>
<name>A0A6J6X998_9ZZZZ</name>
<protein>
    <submittedName>
        <fullName evidence="2">Unannotated protein</fullName>
    </submittedName>
</protein>
<dbReference type="EMBL" id="CAFAAG010000047">
    <property type="protein sequence ID" value="CAB4792373.1"/>
    <property type="molecule type" value="Genomic_DNA"/>
</dbReference>
<dbReference type="AlphaFoldDB" id="A0A6J6X998"/>
<evidence type="ECO:0000313" key="2">
    <source>
        <dbReference type="EMBL" id="CAB4792373.1"/>
    </source>
</evidence>
<proteinExistence type="predicted"/>
<evidence type="ECO:0000256" key="1">
    <source>
        <dbReference type="SAM" id="Phobius"/>
    </source>
</evidence>
<accession>A0A6J6X998</accession>
<keyword evidence="1" id="KW-1133">Transmembrane helix</keyword>
<sequence length="180" mass="19962">MSKLILIIVGAAWLAVLLPPMVRAKLHGSPSNSVSNFRRQLNSLESSGGRSQQGQLRNMARPLAPSQQYRSATARTSRPQQGGLSNLTGALIRPEGVRHHRAPAMLTPQAMVRQRRQNLVVGMAVVTGISLFLAFTTGSSAFIYLFTVSLLALCGYCYVLVQLRIKRENERYLRQFRRVA</sequence>
<reference evidence="2" key="1">
    <citation type="submission" date="2020-05" db="EMBL/GenBank/DDBJ databases">
        <authorList>
            <person name="Chiriac C."/>
            <person name="Salcher M."/>
            <person name="Ghai R."/>
            <person name="Kavagutti S V."/>
        </authorList>
    </citation>
    <scope>NUCLEOTIDE SEQUENCE</scope>
</reference>